<dbReference type="InterPro" id="IPR000819">
    <property type="entry name" value="Peptidase_M17_C"/>
</dbReference>
<name>A0ABR0AFD1_9CRUS</name>
<gene>
    <name evidence="6" type="ORF">OUZ56_009228</name>
</gene>
<keyword evidence="7" id="KW-1185">Reference proteome</keyword>
<dbReference type="PANTHER" id="PTHR11963:SF48">
    <property type="entry name" value="DIPEPTIDASE B, ISOFORM A"/>
    <property type="match status" value="1"/>
</dbReference>
<comment type="similarity">
    <text evidence="1">Belongs to the peptidase M17 family.</text>
</comment>
<keyword evidence="4" id="KW-0378">Hydrolase</keyword>
<dbReference type="EMBL" id="JAOYFB010000037">
    <property type="protein sequence ID" value="KAK4023833.1"/>
    <property type="molecule type" value="Genomic_DNA"/>
</dbReference>
<evidence type="ECO:0000256" key="4">
    <source>
        <dbReference type="ARBA" id="ARBA00022801"/>
    </source>
</evidence>
<protein>
    <recommendedName>
        <fullName evidence="5">Cytosol aminopeptidase domain-containing protein</fullName>
    </recommendedName>
</protein>
<evidence type="ECO:0000256" key="1">
    <source>
        <dbReference type="ARBA" id="ARBA00009528"/>
    </source>
</evidence>
<keyword evidence="3" id="KW-0645">Protease</keyword>
<dbReference type="Pfam" id="PF00883">
    <property type="entry name" value="Peptidase_M17"/>
    <property type="match status" value="1"/>
</dbReference>
<evidence type="ECO:0000259" key="5">
    <source>
        <dbReference type="PROSITE" id="PS00631"/>
    </source>
</evidence>
<comment type="caution">
    <text evidence="6">The sequence shown here is derived from an EMBL/GenBank/DDBJ whole genome shotgun (WGS) entry which is preliminary data.</text>
</comment>
<organism evidence="6 7">
    <name type="scientific">Daphnia magna</name>
    <dbReference type="NCBI Taxonomy" id="35525"/>
    <lineage>
        <taxon>Eukaryota</taxon>
        <taxon>Metazoa</taxon>
        <taxon>Ecdysozoa</taxon>
        <taxon>Arthropoda</taxon>
        <taxon>Crustacea</taxon>
        <taxon>Branchiopoda</taxon>
        <taxon>Diplostraca</taxon>
        <taxon>Cladocera</taxon>
        <taxon>Anomopoda</taxon>
        <taxon>Daphniidae</taxon>
        <taxon>Daphnia</taxon>
    </lineage>
</organism>
<dbReference type="SUPFAM" id="SSF53187">
    <property type="entry name" value="Zn-dependent exopeptidases"/>
    <property type="match status" value="1"/>
</dbReference>
<dbReference type="PRINTS" id="PR00481">
    <property type="entry name" value="LAMNOPPTDASE"/>
</dbReference>
<dbReference type="PANTHER" id="PTHR11963">
    <property type="entry name" value="LEUCINE AMINOPEPTIDASE-RELATED"/>
    <property type="match status" value="1"/>
</dbReference>
<evidence type="ECO:0000313" key="7">
    <source>
        <dbReference type="Proteomes" id="UP001234178"/>
    </source>
</evidence>
<feature type="domain" description="Cytosol aminopeptidase" evidence="5">
    <location>
        <begin position="357"/>
        <end position="364"/>
    </location>
</feature>
<dbReference type="Gene3D" id="3.40.630.10">
    <property type="entry name" value="Zn peptidases"/>
    <property type="match status" value="1"/>
</dbReference>
<accession>A0ABR0AFD1</accession>
<reference evidence="6 7" key="1">
    <citation type="journal article" date="2023" name="Nucleic Acids Res.">
        <title>The hologenome of Daphnia magna reveals possible DNA methylation and microbiome-mediated evolution of the host genome.</title>
        <authorList>
            <person name="Chaturvedi A."/>
            <person name="Li X."/>
            <person name="Dhandapani V."/>
            <person name="Marshall H."/>
            <person name="Kissane S."/>
            <person name="Cuenca-Cambronero M."/>
            <person name="Asole G."/>
            <person name="Calvet F."/>
            <person name="Ruiz-Romero M."/>
            <person name="Marangio P."/>
            <person name="Guigo R."/>
            <person name="Rago D."/>
            <person name="Mirbahai L."/>
            <person name="Eastwood N."/>
            <person name="Colbourne J.K."/>
            <person name="Zhou J."/>
            <person name="Mallon E."/>
            <person name="Orsini L."/>
        </authorList>
    </citation>
    <scope>NUCLEOTIDE SEQUENCE [LARGE SCALE GENOMIC DNA]</scope>
    <source>
        <strain evidence="6">LRV0_1</strain>
    </source>
</reference>
<dbReference type="InterPro" id="IPR011356">
    <property type="entry name" value="Leucine_aapep/pepB"/>
</dbReference>
<dbReference type="Proteomes" id="UP001234178">
    <property type="component" value="Unassembled WGS sequence"/>
</dbReference>
<evidence type="ECO:0000256" key="3">
    <source>
        <dbReference type="ARBA" id="ARBA00022670"/>
    </source>
</evidence>
<keyword evidence="2" id="KW-0031">Aminopeptidase</keyword>
<dbReference type="EMBL" id="JAOYFB010000037">
    <property type="protein sequence ID" value="KAK4023834.1"/>
    <property type="molecule type" value="Genomic_DNA"/>
</dbReference>
<proteinExistence type="inferred from homology"/>
<evidence type="ECO:0000256" key="2">
    <source>
        <dbReference type="ARBA" id="ARBA00022438"/>
    </source>
</evidence>
<dbReference type="PROSITE" id="PS00631">
    <property type="entry name" value="CYTOSOL_AP"/>
    <property type="match status" value="1"/>
</dbReference>
<evidence type="ECO:0000313" key="6">
    <source>
        <dbReference type="EMBL" id="KAK4023834.1"/>
    </source>
</evidence>
<sequence length="544" mass="57519">MLSSVQSLRMAATTTGARWVTCAMEACKAGAESDSRFDGVVLVSDSLNNASSHVEHLLNQSKVDAAFEDEGGIVATSHPSGRTVYAPLGALNKDFSDVRSYGEAAEKGIKRALSAGIKRPLLSLLPVSNNPMYKHGNLVSVLGALQALYVPLEVREGLPEKAHKAEMLGLDCPDAESVHKLALALENGRIAGRDIGGSDPERMAPPRVEQYVRELFDGSSVNVEVISDLKTIEKEYPLFAAVNRCANDVPRHAGRVIYLRYKGSGPIEKTIYLVGKGVTYDTGGCDIKAGGIMAGMHRDKCGSAAVAAFMKVVDELKPTNVEVVGAMAMVRNSVGSNAYVSDEIITSRAGVRVRVGNTDAEGRMAMADVLCKLKEEAVNAINPQLMTIATLTGHAYLTVGEPYSIILDNGPAARQEVSKKVQEAGNLLGDMFEISTIRKEDYAFHKGKSEYEDVLQCNNLPSSRTPRGHQAPAAFIILASGLNKHGIDGAVPLPFSHLDIAAASGPFPGIPSSAPVLALARIGSNGGTLAASLVKSLGLTTPSA</sequence>